<accession>A0A6F8ZKH7</accession>
<protein>
    <submittedName>
        <fullName evidence="1">Uncharacterized protein</fullName>
    </submittedName>
</protein>
<proteinExistence type="predicted"/>
<organism evidence="1 2">
    <name type="scientific">Xylella phage Cota</name>
    <dbReference type="NCBI Taxonomy" id="2699877"/>
    <lineage>
        <taxon>Viruses</taxon>
        <taxon>Duplodnaviria</taxon>
        <taxon>Heunggongvirae</taxon>
        <taxon>Uroviricota</taxon>
        <taxon>Caudoviricetes</taxon>
        <taxon>Autographivirales</taxon>
        <taxon>Autonotataviridae</taxon>
        <taxon>Cotavirus</taxon>
        <taxon>Cotavirus cota</taxon>
    </lineage>
</organism>
<sequence length="117" mass="12925">MRFADKTTISIPNHFISMLTGEIAEIIKTITQQIGGVTIESARGGYVIDDGSLCIEGISKVSWWHAPQEPALIHVCKIARALIERGEEAVLVEYQREAGTVARLLTKVDVEEQDDEC</sequence>
<reference evidence="1 2" key="1">
    <citation type="submission" date="2020-03" db="EMBL/GenBank/DDBJ databases">
        <authorList>
            <person name="Ansaldi M."/>
            <person name="Clavijo F."/>
        </authorList>
    </citation>
    <scope>NUCLEOTIDE SEQUENCE [LARGE SCALE GENOMIC DNA]</scope>
</reference>
<evidence type="ECO:0000313" key="1">
    <source>
        <dbReference type="EMBL" id="CAB1282920.1"/>
    </source>
</evidence>
<dbReference type="EMBL" id="LR778216">
    <property type="protein sequence ID" value="CAB1282920.1"/>
    <property type="molecule type" value="Genomic_DNA"/>
</dbReference>
<evidence type="ECO:0000313" key="2">
    <source>
        <dbReference type="Proteomes" id="UP000501273"/>
    </source>
</evidence>
<name>A0A6F8ZKH7_9CAUD</name>
<dbReference type="Proteomes" id="UP000501273">
    <property type="component" value="Chromosome"/>
</dbReference>
<keyword evidence="2" id="KW-1185">Reference proteome</keyword>